<dbReference type="EMBL" id="JBJQOH010000007">
    <property type="protein sequence ID" value="KAL3678081.1"/>
    <property type="molecule type" value="Genomic_DNA"/>
</dbReference>
<dbReference type="AlphaFoldDB" id="A0ABD3GHD2"/>
<evidence type="ECO:0000313" key="6">
    <source>
        <dbReference type="EMBL" id="KAL3678081.1"/>
    </source>
</evidence>
<dbReference type="PANTHER" id="PTHR11129:SF10">
    <property type="entry name" value="PROTEIN PRENYLYLTRANSFERASE SUPERFAMILY PROTEIN"/>
    <property type="match status" value="1"/>
</dbReference>
<dbReference type="PANTHER" id="PTHR11129">
    <property type="entry name" value="PROTEIN FARNESYLTRANSFERASE ALPHA SUBUNIT/RAB GERANYLGERANYL TRANSFERASE ALPHA SUBUNIT"/>
    <property type="match status" value="1"/>
</dbReference>
<keyword evidence="3" id="KW-0808">Transferase</keyword>
<evidence type="ECO:0000256" key="1">
    <source>
        <dbReference type="ARBA" id="ARBA00006734"/>
    </source>
</evidence>
<feature type="compositionally biased region" description="Polar residues" evidence="5">
    <location>
        <begin position="52"/>
        <end position="72"/>
    </location>
</feature>
<keyword evidence="2" id="KW-0637">Prenyltransferase</keyword>
<feature type="region of interest" description="Disordered" evidence="5">
    <location>
        <begin position="46"/>
        <end position="85"/>
    </location>
</feature>
<comment type="caution">
    <text evidence="6">The sequence shown here is derived from an EMBL/GenBank/DDBJ whole genome shotgun (WGS) entry which is preliminary data.</text>
</comment>
<keyword evidence="7" id="KW-1185">Reference proteome</keyword>
<accession>A0ABD3GHD2</accession>
<evidence type="ECO:0000256" key="4">
    <source>
        <dbReference type="ARBA" id="ARBA00022737"/>
    </source>
</evidence>
<feature type="compositionally biased region" description="Basic and acidic residues" evidence="5">
    <location>
        <begin position="73"/>
        <end position="85"/>
    </location>
</feature>
<sequence length="543" mass="61595">MDGSEDDNATRGRILLADLDLIFINDPLIDELGYVHPSQLVSLHSDGAASKSPFSEKTPRSSFIPSDSSNSGDEPHAGADCPRKSEHRVGLMEELDGISFDEGQVQNAVLYDRTAFWSAEHKLAISVPALAPLYKSAREAFTLGSAEYKNLYKAEEATFSNASGALEADNQHHGNGSLMLNKDKRALEDSLMTCTRALVLVNCDHATAWNMRKRLVSKRANDWDFLVAELRLAGVVLSCAHKSEETWAHRRWVILQMINNGLSRMKLDVILENESKLVESVAERSPMNYRAWRHRCWLVAQMSFLQIAIELHRTKLWASFHVSDNCCFHYRRTLLTQLLQPKVPGKAESREVAATADEKEMDMRGLRVALFDGFETRALWQEEVDWTKKLINRYLGREALWLHLRFLFYYWMLHIKRAVSCSQRVSLSGGNEVSEEIDRKCESKSTFLSADTEREFVSVCIAACNSNLTEEANKQRELAASYKLWVLMKGLKQQKEESLPEDTSLSIPVSDERESTRMLLNDVAPHRSHLWEGIISGVSIPQF</sequence>
<dbReference type="GO" id="GO:0004659">
    <property type="term" value="F:prenyltransferase activity"/>
    <property type="evidence" value="ECO:0007669"/>
    <property type="project" value="UniProtKB-KW"/>
</dbReference>
<protein>
    <recommendedName>
        <fullName evidence="8">Protein prenyltransferase alpha subunit repeat-containing protein 1</fullName>
    </recommendedName>
</protein>
<comment type="similarity">
    <text evidence="1">Belongs to the protein prenyltransferase subunit alpha family.</text>
</comment>
<evidence type="ECO:0000256" key="2">
    <source>
        <dbReference type="ARBA" id="ARBA00022602"/>
    </source>
</evidence>
<name>A0ABD3GHD2_9MARC</name>
<keyword evidence="4" id="KW-0677">Repeat</keyword>
<dbReference type="SUPFAM" id="SSF48439">
    <property type="entry name" value="Protein prenylyltransferase"/>
    <property type="match status" value="1"/>
</dbReference>
<proteinExistence type="inferred from homology"/>
<evidence type="ECO:0000256" key="3">
    <source>
        <dbReference type="ARBA" id="ARBA00022679"/>
    </source>
</evidence>
<dbReference type="InterPro" id="IPR002088">
    <property type="entry name" value="Prenyl_trans_a"/>
</dbReference>
<gene>
    <name evidence="6" type="ORF">R1sor_021037</name>
</gene>
<dbReference type="PROSITE" id="PS51147">
    <property type="entry name" value="PFTA"/>
    <property type="match status" value="1"/>
</dbReference>
<organism evidence="6 7">
    <name type="scientific">Riccia sorocarpa</name>
    <dbReference type="NCBI Taxonomy" id="122646"/>
    <lineage>
        <taxon>Eukaryota</taxon>
        <taxon>Viridiplantae</taxon>
        <taxon>Streptophyta</taxon>
        <taxon>Embryophyta</taxon>
        <taxon>Marchantiophyta</taxon>
        <taxon>Marchantiopsida</taxon>
        <taxon>Marchantiidae</taxon>
        <taxon>Marchantiales</taxon>
        <taxon>Ricciaceae</taxon>
        <taxon>Riccia</taxon>
    </lineage>
</organism>
<evidence type="ECO:0000256" key="5">
    <source>
        <dbReference type="SAM" id="MobiDB-lite"/>
    </source>
</evidence>
<evidence type="ECO:0000313" key="7">
    <source>
        <dbReference type="Proteomes" id="UP001633002"/>
    </source>
</evidence>
<dbReference type="Gene3D" id="1.25.40.120">
    <property type="entry name" value="Protein prenylyltransferase"/>
    <property type="match status" value="1"/>
</dbReference>
<dbReference type="Proteomes" id="UP001633002">
    <property type="component" value="Unassembled WGS sequence"/>
</dbReference>
<evidence type="ECO:0008006" key="8">
    <source>
        <dbReference type="Google" id="ProtNLM"/>
    </source>
</evidence>
<dbReference type="Pfam" id="PF01239">
    <property type="entry name" value="PPTA"/>
    <property type="match status" value="1"/>
</dbReference>
<reference evidence="6 7" key="1">
    <citation type="submission" date="2024-09" db="EMBL/GenBank/DDBJ databases">
        <title>Chromosome-scale assembly of Riccia sorocarpa.</title>
        <authorList>
            <person name="Paukszto L."/>
        </authorList>
    </citation>
    <scope>NUCLEOTIDE SEQUENCE [LARGE SCALE GENOMIC DNA]</scope>
    <source>
        <strain evidence="6">LP-2024</strain>
        <tissue evidence="6">Aerial parts of the thallus</tissue>
    </source>
</reference>